<accession>A0AA89B939</accession>
<keyword evidence="3" id="KW-1185">Reference proteome</keyword>
<evidence type="ECO:0000313" key="2">
    <source>
        <dbReference type="EMBL" id="KAK3034589.1"/>
    </source>
</evidence>
<dbReference type="EMBL" id="JAVXUP010000197">
    <property type="protein sequence ID" value="KAK3034589.1"/>
    <property type="molecule type" value="Genomic_DNA"/>
</dbReference>
<reference evidence="2" key="1">
    <citation type="submission" date="2022-12" db="EMBL/GenBank/DDBJ databases">
        <title>Draft genome assemblies for two species of Escallonia (Escalloniales).</title>
        <authorList>
            <person name="Chanderbali A."/>
            <person name="Dervinis C."/>
            <person name="Anghel I."/>
            <person name="Soltis D."/>
            <person name="Soltis P."/>
            <person name="Zapata F."/>
        </authorList>
    </citation>
    <scope>NUCLEOTIDE SEQUENCE</scope>
    <source>
        <strain evidence="2">UCBG64.0493</strain>
        <tissue evidence="2">Leaf</tissue>
    </source>
</reference>
<protein>
    <submittedName>
        <fullName evidence="2">Uncharacterized protein</fullName>
    </submittedName>
</protein>
<sequence>MSKVFPTTTSNYLTSSTRKTFTIWMKSLLFHGSGCTVFDSNGDIAYRIDNYGRYCGGEVCFMDLRGEVLFSVKQKKLRVLGCWDGYLWSNTGCAEQPWFQVRRSCKFVRRNMKYHVTVGCDKAQASCYTLVGLAGKSALQIINSQEKIVAEVNQKQTSSGILLGEDVLTLMVEPQMDILLIMAIATVYGLINHKI</sequence>
<comment type="caution">
    <text evidence="2">The sequence shown here is derived from an EMBL/GenBank/DDBJ whole genome shotgun (WGS) entry which is preliminary data.</text>
</comment>
<organism evidence="2 3">
    <name type="scientific">Escallonia herrerae</name>
    <dbReference type="NCBI Taxonomy" id="1293975"/>
    <lineage>
        <taxon>Eukaryota</taxon>
        <taxon>Viridiplantae</taxon>
        <taxon>Streptophyta</taxon>
        <taxon>Embryophyta</taxon>
        <taxon>Tracheophyta</taxon>
        <taxon>Spermatophyta</taxon>
        <taxon>Magnoliopsida</taxon>
        <taxon>eudicotyledons</taxon>
        <taxon>Gunneridae</taxon>
        <taxon>Pentapetalae</taxon>
        <taxon>asterids</taxon>
        <taxon>campanulids</taxon>
        <taxon>Escalloniales</taxon>
        <taxon>Escalloniaceae</taxon>
        <taxon>Escallonia</taxon>
    </lineage>
</organism>
<dbReference type="SUPFAM" id="SSF54518">
    <property type="entry name" value="Tubby C-terminal domain-like"/>
    <property type="match status" value="1"/>
</dbReference>
<dbReference type="Proteomes" id="UP001188597">
    <property type="component" value="Unassembled WGS sequence"/>
</dbReference>
<dbReference type="InterPro" id="IPR025659">
    <property type="entry name" value="Tubby-like_C"/>
</dbReference>
<gene>
    <name evidence="2" type="ORF">RJ639_033835</name>
</gene>
<dbReference type="PANTHER" id="PTHR31087">
    <property type="match status" value="1"/>
</dbReference>
<dbReference type="PANTHER" id="PTHR31087:SF153">
    <property type="entry name" value="PROTEIN LURP-ONE-RELATED 11"/>
    <property type="match status" value="1"/>
</dbReference>
<name>A0AA89B939_9ASTE</name>
<proteinExistence type="inferred from homology"/>
<evidence type="ECO:0000256" key="1">
    <source>
        <dbReference type="ARBA" id="ARBA00005437"/>
    </source>
</evidence>
<comment type="similarity">
    <text evidence="1">Belongs to the LOR family.</text>
</comment>
<dbReference type="Pfam" id="PF04525">
    <property type="entry name" value="LOR"/>
    <property type="match status" value="1"/>
</dbReference>
<dbReference type="Gene3D" id="2.40.160.200">
    <property type="entry name" value="LURP1-related"/>
    <property type="match status" value="1"/>
</dbReference>
<dbReference type="InterPro" id="IPR038595">
    <property type="entry name" value="LOR_sf"/>
</dbReference>
<dbReference type="InterPro" id="IPR007612">
    <property type="entry name" value="LOR"/>
</dbReference>
<evidence type="ECO:0000313" key="3">
    <source>
        <dbReference type="Proteomes" id="UP001188597"/>
    </source>
</evidence>
<dbReference type="AlphaFoldDB" id="A0AA89B939"/>